<feature type="transmembrane region" description="Helical" evidence="8">
    <location>
        <begin position="331"/>
        <end position="351"/>
    </location>
</feature>
<feature type="transmembrane region" description="Helical" evidence="8">
    <location>
        <begin position="357"/>
        <end position="379"/>
    </location>
</feature>
<feature type="transmembrane region" description="Helical" evidence="8">
    <location>
        <begin position="225"/>
        <end position="247"/>
    </location>
</feature>
<dbReference type="Gene3D" id="1.20.1250.20">
    <property type="entry name" value="MFS general substrate transporter like domains"/>
    <property type="match status" value="1"/>
</dbReference>
<feature type="transmembrane region" description="Helical" evidence="8">
    <location>
        <begin position="202"/>
        <end position="219"/>
    </location>
</feature>
<gene>
    <name evidence="10" type="ORF">PB01_06265</name>
</gene>
<dbReference type="KEGG" id="psyo:PB01_06265"/>
<dbReference type="Proteomes" id="UP000325517">
    <property type="component" value="Chromosome"/>
</dbReference>
<dbReference type="InterPro" id="IPR004638">
    <property type="entry name" value="EmrB-like"/>
</dbReference>
<feature type="transmembrane region" description="Helical" evidence="8">
    <location>
        <begin position="49"/>
        <end position="68"/>
    </location>
</feature>
<keyword evidence="4" id="KW-1003">Cell membrane</keyword>
<evidence type="ECO:0000313" key="10">
    <source>
        <dbReference type="EMBL" id="QFF98462.1"/>
    </source>
</evidence>
<evidence type="ECO:0000256" key="4">
    <source>
        <dbReference type="ARBA" id="ARBA00022475"/>
    </source>
</evidence>
<feature type="transmembrane region" description="Helical" evidence="8">
    <location>
        <begin position="170"/>
        <end position="190"/>
    </location>
</feature>
<evidence type="ECO:0000259" key="9">
    <source>
        <dbReference type="PROSITE" id="PS50850"/>
    </source>
</evidence>
<evidence type="ECO:0000256" key="8">
    <source>
        <dbReference type="SAM" id="Phobius"/>
    </source>
</evidence>
<feature type="transmembrane region" description="Helical" evidence="8">
    <location>
        <begin position="105"/>
        <end position="127"/>
    </location>
</feature>
<dbReference type="AlphaFoldDB" id="A0A5J6SLA7"/>
<organism evidence="10 11">
    <name type="scientific">Psychrobacillus glaciei</name>
    <dbReference type="NCBI Taxonomy" id="2283160"/>
    <lineage>
        <taxon>Bacteria</taxon>
        <taxon>Bacillati</taxon>
        <taxon>Bacillota</taxon>
        <taxon>Bacilli</taxon>
        <taxon>Bacillales</taxon>
        <taxon>Bacillaceae</taxon>
        <taxon>Psychrobacillus</taxon>
    </lineage>
</organism>
<feature type="domain" description="Major facilitator superfamily (MFS) profile" evidence="9">
    <location>
        <begin position="14"/>
        <end position="472"/>
    </location>
</feature>
<dbReference type="PRINTS" id="PR01036">
    <property type="entry name" value="TCRTETB"/>
</dbReference>
<evidence type="ECO:0000256" key="2">
    <source>
        <dbReference type="ARBA" id="ARBA00008537"/>
    </source>
</evidence>
<evidence type="ECO:0000256" key="5">
    <source>
        <dbReference type="ARBA" id="ARBA00022692"/>
    </source>
</evidence>
<dbReference type="EMBL" id="CP031223">
    <property type="protein sequence ID" value="QFF98462.1"/>
    <property type="molecule type" value="Genomic_DNA"/>
</dbReference>
<dbReference type="InterPro" id="IPR020846">
    <property type="entry name" value="MFS_dom"/>
</dbReference>
<accession>A0A5J6SLA7</accession>
<feature type="transmembrane region" description="Helical" evidence="8">
    <location>
        <begin position="298"/>
        <end position="319"/>
    </location>
</feature>
<sequence>MAHIKKGRDSFAFTILAIFLGNFLALVNSGTVNVALPSIMRELHTNINMVQWLVTGFMLAIGTISPVASYLGNKFGYKKIYVTALIGLTVFSALCGFSGNINLLILFRILQGLCAGIIQISTMTIIIQSVNKEKQAMAISLWSISIMIAPAIGPTLGGVITSFYGWKAMFFSNVPIGVIAILFAILFLPALKASKTVSLDKIGLLTVVIGNVSLLLYFTEGSTLGWLSIPALVLFLVGIIGIAAFIWRELTVKEPLLNLRVFKYSRYTLGTILNCFISVGLYSTVFLLPLVMEEARGFSSLTVGIIMLPGALVMIVVTIISGKLQEKIEPFWFIITGVFLVTIATWGFSQLKMDSSVSYILFLMMIRYIGLGLASSIVTSLSMSVIPTEHAGHASSISNWLKQAISALSIAIFSSILAIRTQTHASELNGKIAGKTLKETAFLFATNDTFLFATIILAFSVPLSLFLKKRKTKGAKNQHDYE</sequence>
<dbReference type="NCBIfam" id="TIGR00711">
    <property type="entry name" value="efflux_EmrB"/>
    <property type="match status" value="1"/>
</dbReference>
<proteinExistence type="inferred from homology"/>
<evidence type="ECO:0000256" key="6">
    <source>
        <dbReference type="ARBA" id="ARBA00022989"/>
    </source>
</evidence>
<keyword evidence="3" id="KW-0813">Transport</keyword>
<keyword evidence="7 8" id="KW-0472">Membrane</keyword>
<keyword evidence="11" id="KW-1185">Reference proteome</keyword>
<dbReference type="Gene3D" id="1.20.1720.10">
    <property type="entry name" value="Multidrug resistance protein D"/>
    <property type="match status" value="1"/>
</dbReference>
<name>A0A5J6SLA7_9BACI</name>
<dbReference type="SUPFAM" id="SSF103473">
    <property type="entry name" value="MFS general substrate transporter"/>
    <property type="match status" value="1"/>
</dbReference>
<dbReference type="Pfam" id="PF07690">
    <property type="entry name" value="MFS_1"/>
    <property type="match status" value="1"/>
</dbReference>
<feature type="transmembrane region" description="Helical" evidence="8">
    <location>
        <begin position="267"/>
        <end position="292"/>
    </location>
</feature>
<dbReference type="PROSITE" id="PS50850">
    <property type="entry name" value="MFS"/>
    <property type="match status" value="1"/>
</dbReference>
<comment type="subcellular location">
    <subcellularLocation>
        <location evidence="1">Cell membrane</location>
        <topology evidence="1">Multi-pass membrane protein</topology>
    </subcellularLocation>
</comment>
<feature type="transmembrane region" description="Helical" evidence="8">
    <location>
        <begin position="139"/>
        <end position="164"/>
    </location>
</feature>
<feature type="transmembrane region" description="Helical" evidence="8">
    <location>
        <begin position="449"/>
        <end position="467"/>
    </location>
</feature>
<evidence type="ECO:0000313" key="11">
    <source>
        <dbReference type="Proteomes" id="UP000325517"/>
    </source>
</evidence>
<evidence type="ECO:0000256" key="7">
    <source>
        <dbReference type="ARBA" id="ARBA00023136"/>
    </source>
</evidence>
<evidence type="ECO:0000256" key="1">
    <source>
        <dbReference type="ARBA" id="ARBA00004651"/>
    </source>
</evidence>
<feature type="transmembrane region" description="Helical" evidence="8">
    <location>
        <begin position="80"/>
        <end position="99"/>
    </location>
</feature>
<keyword evidence="6 8" id="KW-1133">Transmembrane helix</keyword>
<dbReference type="PANTHER" id="PTHR42718:SF9">
    <property type="entry name" value="MAJOR FACILITATOR SUPERFAMILY MULTIDRUG TRANSPORTER MFSC"/>
    <property type="match status" value="1"/>
</dbReference>
<dbReference type="OrthoDB" id="9816041at2"/>
<dbReference type="InterPro" id="IPR011701">
    <property type="entry name" value="MFS"/>
</dbReference>
<protein>
    <submittedName>
        <fullName evidence="10">MFS transporter</fullName>
    </submittedName>
</protein>
<dbReference type="GO" id="GO:0005886">
    <property type="term" value="C:plasma membrane"/>
    <property type="evidence" value="ECO:0007669"/>
    <property type="project" value="UniProtKB-SubCell"/>
</dbReference>
<keyword evidence="5 8" id="KW-0812">Transmembrane</keyword>
<comment type="similarity">
    <text evidence="2">Belongs to the major facilitator superfamily. EmrB family.</text>
</comment>
<evidence type="ECO:0000256" key="3">
    <source>
        <dbReference type="ARBA" id="ARBA00022448"/>
    </source>
</evidence>
<dbReference type="RefSeq" id="WP_151699402.1">
    <property type="nucleotide sequence ID" value="NZ_CP031223.1"/>
</dbReference>
<dbReference type="CDD" id="cd17503">
    <property type="entry name" value="MFS_LmrB_MDR_like"/>
    <property type="match status" value="1"/>
</dbReference>
<dbReference type="PANTHER" id="PTHR42718">
    <property type="entry name" value="MAJOR FACILITATOR SUPERFAMILY MULTIDRUG TRANSPORTER MFSC"/>
    <property type="match status" value="1"/>
</dbReference>
<reference evidence="10 11" key="1">
    <citation type="submission" date="2018-07" db="EMBL/GenBank/DDBJ databases">
        <title>Complete genome sequence of Psychrobacillus sp. PB01, isolated from iceberg, and comparative genome analysis of Psychrobacillus strains.</title>
        <authorList>
            <person name="Lee P.C."/>
        </authorList>
    </citation>
    <scope>NUCLEOTIDE SEQUENCE [LARGE SCALE GENOMIC DNA]</scope>
    <source>
        <strain evidence="10 11">PB01</strain>
    </source>
</reference>
<dbReference type="InterPro" id="IPR036259">
    <property type="entry name" value="MFS_trans_sf"/>
</dbReference>
<dbReference type="GO" id="GO:0022857">
    <property type="term" value="F:transmembrane transporter activity"/>
    <property type="evidence" value="ECO:0007669"/>
    <property type="project" value="InterPro"/>
</dbReference>